<gene>
    <name evidence="1" type="ORF">EYZ11_009679</name>
</gene>
<proteinExistence type="predicted"/>
<reference evidence="1 2" key="1">
    <citation type="submission" date="2019-03" db="EMBL/GenBank/DDBJ databases">
        <title>The genome sequence of a newly discovered highly antifungal drug resistant Aspergillus species, Aspergillus tanneri NIH 1004.</title>
        <authorList>
            <person name="Mounaud S."/>
            <person name="Singh I."/>
            <person name="Joardar V."/>
            <person name="Pakala S."/>
            <person name="Pakala S."/>
            <person name="Venepally P."/>
            <person name="Hoover J."/>
            <person name="Nierman W."/>
            <person name="Chung J."/>
            <person name="Losada L."/>
        </authorList>
    </citation>
    <scope>NUCLEOTIDE SEQUENCE [LARGE SCALE GENOMIC DNA]</scope>
    <source>
        <strain evidence="1 2">NIH1004</strain>
    </source>
</reference>
<organism evidence="1 2">
    <name type="scientific">Aspergillus tanneri</name>
    <dbReference type="NCBI Taxonomy" id="1220188"/>
    <lineage>
        <taxon>Eukaryota</taxon>
        <taxon>Fungi</taxon>
        <taxon>Dikarya</taxon>
        <taxon>Ascomycota</taxon>
        <taxon>Pezizomycotina</taxon>
        <taxon>Eurotiomycetes</taxon>
        <taxon>Eurotiomycetidae</taxon>
        <taxon>Eurotiales</taxon>
        <taxon>Aspergillaceae</taxon>
        <taxon>Aspergillus</taxon>
        <taxon>Aspergillus subgen. Circumdati</taxon>
    </lineage>
</organism>
<dbReference type="Proteomes" id="UP000308092">
    <property type="component" value="Unassembled WGS sequence"/>
</dbReference>
<accession>A0A4S3J7B2</accession>
<name>A0A4S3J7B2_9EURO</name>
<dbReference type="AlphaFoldDB" id="A0A4S3J7B2"/>
<dbReference type="EMBL" id="SOSA01000473">
    <property type="protein sequence ID" value="THC90866.1"/>
    <property type="molecule type" value="Genomic_DNA"/>
</dbReference>
<evidence type="ECO:0000313" key="1">
    <source>
        <dbReference type="EMBL" id="THC90866.1"/>
    </source>
</evidence>
<protein>
    <submittedName>
        <fullName evidence="1">Uncharacterized protein</fullName>
    </submittedName>
</protein>
<comment type="caution">
    <text evidence="1">The sequence shown here is derived from an EMBL/GenBank/DDBJ whole genome shotgun (WGS) entry which is preliminary data.</text>
</comment>
<sequence>MAKIGMDGLDPICTTTNAAAAGPRPRHGDVGGRLNLVLKRNLTPIHG</sequence>
<evidence type="ECO:0000313" key="2">
    <source>
        <dbReference type="Proteomes" id="UP000308092"/>
    </source>
</evidence>
<dbReference type="VEuPathDB" id="FungiDB:EYZ11_009679"/>
<keyword evidence="2" id="KW-1185">Reference proteome</keyword>